<feature type="region of interest" description="Disordered" evidence="1">
    <location>
        <begin position="72"/>
        <end position="103"/>
    </location>
</feature>
<gene>
    <name evidence="2" type="ORF">L917_14074</name>
</gene>
<dbReference type="VEuPathDB" id="FungiDB:PPTG_15876"/>
<feature type="compositionally biased region" description="Basic and acidic residues" evidence="1">
    <location>
        <begin position="72"/>
        <end position="90"/>
    </location>
</feature>
<organism evidence="2">
    <name type="scientific">Phytophthora nicotianae</name>
    <name type="common">Potato buckeye rot agent</name>
    <name type="synonym">Phytophthora parasitica</name>
    <dbReference type="NCBI Taxonomy" id="4792"/>
    <lineage>
        <taxon>Eukaryota</taxon>
        <taxon>Sar</taxon>
        <taxon>Stramenopiles</taxon>
        <taxon>Oomycota</taxon>
        <taxon>Peronosporomycetes</taxon>
        <taxon>Peronosporales</taxon>
        <taxon>Peronosporaceae</taxon>
        <taxon>Phytophthora</taxon>
    </lineage>
</organism>
<dbReference type="OrthoDB" id="120338at2759"/>
<feature type="non-terminal residue" evidence="2">
    <location>
        <position position="177"/>
    </location>
</feature>
<dbReference type="Proteomes" id="UP000054423">
    <property type="component" value="Unassembled WGS sequence"/>
</dbReference>
<feature type="region of interest" description="Disordered" evidence="1">
    <location>
        <begin position="153"/>
        <end position="177"/>
    </location>
</feature>
<feature type="compositionally biased region" description="Basic and acidic residues" evidence="1">
    <location>
        <begin position="156"/>
        <end position="177"/>
    </location>
</feature>
<accession>W2KMT1</accession>
<proteinExistence type="predicted"/>
<protein>
    <submittedName>
        <fullName evidence="2">Uncharacterized protein</fullName>
    </submittedName>
</protein>
<evidence type="ECO:0000256" key="1">
    <source>
        <dbReference type="SAM" id="MobiDB-lite"/>
    </source>
</evidence>
<reference evidence="2" key="1">
    <citation type="submission" date="2013-11" db="EMBL/GenBank/DDBJ databases">
        <title>The Genome Sequence of Phytophthora parasitica CHvinca01.</title>
        <authorList>
            <consortium name="The Broad Institute Genomics Platform"/>
            <person name="Russ C."/>
            <person name="Tyler B."/>
            <person name="Panabieres F."/>
            <person name="Shan W."/>
            <person name="Tripathy S."/>
            <person name="Grunwald N."/>
            <person name="Machado M."/>
            <person name="Johnson C.S."/>
            <person name="Arredondo F."/>
            <person name="Hong C."/>
            <person name="Coffey M."/>
            <person name="Young S.K."/>
            <person name="Zeng Q."/>
            <person name="Gargeya S."/>
            <person name="Fitzgerald M."/>
            <person name="Abouelleil A."/>
            <person name="Alvarado L."/>
            <person name="Chapman S.B."/>
            <person name="Gainer-Dewar J."/>
            <person name="Goldberg J."/>
            <person name="Griggs A."/>
            <person name="Gujja S."/>
            <person name="Hansen M."/>
            <person name="Howarth C."/>
            <person name="Imamovic A."/>
            <person name="Ireland A."/>
            <person name="Larimer J."/>
            <person name="McCowan C."/>
            <person name="Murphy C."/>
            <person name="Pearson M."/>
            <person name="Poon T.W."/>
            <person name="Priest M."/>
            <person name="Roberts A."/>
            <person name="Saif S."/>
            <person name="Shea T."/>
            <person name="Sykes S."/>
            <person name="Wortman J."/>
            <person name="Nusbaum C."/>
            <person name="Birren B."/>
        </authorList>
    </citation>
    <scope>NUCLEOTIDE SEQUENCE [LARGE SCALE GENOMIC DNA]</scope>
    <source>
        <strain evidence="2">CHvinca01</strain>
    </source>
</reference>
<evidence type="ECO:0000313" key="2">
    <source>
        <dbReference type="EMBL" id="ETL86493.1"/>
    </source>
</evidence>
<dbReference type="AlphaFoldDB" id="W2KMT1"/>
<sequence length="177" mass="19773">MVDVYFEFARESCYWSLTVLVVGCYSHGLRYYWKCRPCKRTGLGSNAKQGWNGLAGRIGRREERERASLERLRGTLKKETPRETRDEGAKPDGTPTGGVPEVITDNTVRPAVEGTTRRGRRGSVGENCHGLQLEGGLAILADYIQKVCSIQGQRATSDKTGQEEQTSGREIPEQTHW</sequence>
<dbReference type="EMBL" id="KI681244">
    <property type="protein sequence ID" value="ETL86493.1"/>
    <property type="molecule type" value="Genomic_DNA"/>
</dbReference>
<name>W2KMT1_PHYNI</name>